<accession>A0A6L6HPK3</accession>
<keyword evidence="6 7" id="KW-0472">Membrane</keyword>
<dbReference type="CDD" id="cd06421">
    <property type="entry name" value="CESA_CelA_like"/>
    <property type="match status" value="1"/>
</dbReference>
<dbReference type="InterPro" id="IPR029044">
    <property type="entry name" value="Nucleotide-diphossugar_trans"/>
</dbReference>
<dbReference type="Proteomes" id="UP000481417">
    <property type="component" value="Unassembled WGS sequence"/>
</dbReference>
<evidence type="ECO:0000256" key="1">
    <source>
        <dbReference type="ARBA" id="ARBA00004141"/>
    </source>
</evidence>
<evidence type="ECO:0000256" key="2">
    <source>
        <dbReference type="ARBA" id="ARBA00022676"/>
    </source>
</evidence>
<dbReference type="AlphaFoldDB" id="A0A6L6HPK3"/>
<proteinExistence type="predicted"/>
<feature type="transmembrane region" description="Helical" evidence="7">
    <location>
        <begin position="439"/>
        <end position="461"/>
    </location>
</feature>
<evidence type="ECO:0000256" key="4">
    <source>
        <dbReference type="ARBA" id="ARBA00022692"/>
    </source>
</evidence>
<evidence type="ECO:0000256" key="3">
    <source>
        <dbReference type="ARBA" id="ARBA00022679"/>
    </source>
</evidence>
<evidence type="ECO:0000313" key="9">
    <source>
        <dbReference type="EMBL" id="MTE01087.1"/>
    </source>
</evidence>
<feature type="transmembrane region" description="Helical" evidence="7">
    <location>
        <begin position="25"/>
        <end position="43"/>
    </location>
</feature>
<organism evidence="9 10">
    <name type="scientific">Paracoccus lichenicola</name>
    <dbReference type="NCBI Taxonomy" id="2665644"/>
    <lineage>
        <taxon>Bacteria</taxon>
        <taxon>Pseudomonadati</taxon>
        <taxon>Pseudomonadota</taxon>
        <taxon>Alphaproteobacteria</taxon>
        <taxon>Rhodobacterales</taxon>
        <taxon>Paracoccaceae</taxon>
        <taxon>Paracoccus</taxon>
    </lineage>
</organism>
<feature type="domain" description="Glycosyltransferase 2-like" evidence="8">
    <location>
        <begin position="116"/>
        <end position="305"/>
    </location>
</feature>
<dbReference type="Pfam" id="PF00535">
    <property type="entry name" value="Glycos_transf_2"/>
    <property type="match status" value="1"/>
</dbReference>
<dbReference type="Gene3D" id="3.90.550.10">
    <property type="entry name" value="Spore Coat Polysaccharide Biosynthesis Protein SpsA, Chain A"/>
    <property type="match status" value="1"/>
</dbReference>
<dbReference type="PANTHER" id="PTHR43867:SF2">
    <property type="entry name" value="CELLULOSE SYNTHASE CATALYTIC SUBUNIT A [UDP-FORMING]"/>
    <property type="match status" value="1"/>
</dbReference>
<keyword evidence="2" id="KW-0328">Glycosyltransferase</keyword>
<evidence type="ECO:0000313" key="10">
    <source>
        <dbReference type="Proteomes" id="UP000481417"/>
    </source>
</evidence>
<keyword evidence="5 7" id="KW-1133">Transmembrane helix</keyword>
<dbReference type="GO" id="GO:0005886">
    <property type="term" value="C:plasma membrane"/>
    <property type="evidence" value="ECO:0007669"/>
    <property type="project" value="TreeGrafter"/>
</dbReference>
<feature type="transmembrane region" description="Helical" evidence="7">
    <location>
        <begin position="546"/>
        <end position="566"/>
    </location>
</feature>
<name>A0A6L6HPK3_9RHOB</name>
<sequence>MDDYFRRFEHRRPPEPLPYSAGREAVWQALATIAALLGGWYLWWRWTQSLNPDALWFAVPLVVAESCAFLGLLLFIYNLWQDQPVAIPVPAVTLRDTLAPGSEAPDRPIAVDLFFATYNEDPDLVRLGIVDAKAITYPHPIDIRIHVCDDGRRPQMQAVCAAEGVNYITRATNEGFKAGNLRHAMEQTGGDFIVILDADTRPFPTILEHTLGHFRDPRMAWVQTPQWFYDLPEGVTLTDRLSRRLGTPGRLIGRAVEGVAGEIRLGRDPFVNDAEMFYQIILRRRNRANAAFCCGAGSIHRREAVMEAALRSFAASVERRVIAAEEEITLTSREPAVDASLLSAIRTEAVVAEVLAPYRFHVSEDIYTSILLHSDRERGWKSVLHPTYESRMLSPQDLLSWSVQRFKYAGGSLDILFNDNPLFRRGLTLPQRLMYATTFWSYLAPLWNVVFLAAPVVYLATGIAPVSAYTLPFFLHAMAFLVALELAMMAGTWGIAGHASKSSYLSFFPLGLRAIGTVLSGRRISFPVTPKDRQLGRHLRLVRPQIAVVGLTLASLLWAGAALVWADTGHSVTGVVTNALWGLNNCLAMSGIIRAAMWTPEPEPTGESE</sequence>
<dbReference type="EMBL" id="WMBT01000007">
    <property type="protein sequence ID" value="MTE01087.1"/>
    <property type="molecule type" value="Genomic_DNA"/>
</dbReference>
<gene>
    <name evidence="9" type="ORF">GIY56_12350</name>
</gene>
<feature type="transmembrane region" description="Helical" evidence="7">
    <location>
        <begin position="473"/>
        <end position="495"/>
    </location>
</feature>
<dbReference type="PANTHER" id="PTHR43867">
    <property type="entry name" value="CELLULOSE SYNTHASE CATALYTIC SUBUNIT A [UDP-FORMING]"/>
    <property type="match status" value="1"/>
</dbReference>
<keyword evidence="10" id="KW-1185">Reference proteome</keyword>
<dbReference type="InterPro" id="IPR050321">
    <property type="entry name" value="Glycosyltr_2/OpgH_subfam"/>
</dbReference>
<keyword evidence="4 7" id="KW-0812">Transmembrane</keyword>
<dbReference type="GO" id="GO:0016758">
    <property type="term" value="F:hexosyltransferase activity"/>
    <property type="evidence" value="ECO:0007669"/>
    <property type="project" value="TreeGrafter"/>
</dbReference>
<feature type="transmembrane region" description="Helical" evidence="7">
    <location>
        <begin position="55"/>
        <end position="80"/>
    </location>
</feature>
<feature type="transmembrane region" description="Helical" evidence="7">
    <location>
        <begin position="507"/>
        <end position="525"/>
    </location>
</feature>
<evidence type="ECO:0000256" key="5">
    <source>
        <dbReference type="ARBA" id="ARBA00022989"/>
    </source>
</evidence>
<keyword evidence="3 9" id="KW-0808">Transferase</keyword>
<dbReference type="RefSeq" id="WP_154765154.1">
    <property type="nucleotide sequence ID" value="NZ_WMBT01000007.1"/>
</dbReference>
<protein>
    <submittedName>
        <fullName evidence="9">Glycosyltransferase</fullName>
    </submittedName>
</protein>
<reference evidence="9 10" key="1">
    <citation type="submission" date="2019-11" db="EMBL/GenBank/DDBJ databases">
        <authorList>
            <person name="Lang L."/>
        </authorList>
    </citation>
    <scope>NUCLEOTIDE SEQUENCE [LARGE SCALE GENOMIC DNA]</scope>
    <source>
        <strain evidence="9 10">YIM 132242</strain>
    </source>
</reference>
<evidence type="ECO:0000259" key="8">
    <source>
        <dbReference type="Pfam" id="PF00535"/>
    </source>
</evidence>
<dbReference type="InterPro" id="IPR001173">
    <property type="entry name" value="Glyco_trans_2-like"/>
</dbReference>
<dbReference type="SUPFAM" id="SSF53448">
    <property type="entry name" value="Nucleotide-diphospho-sugar transferases"/>
    <property type="match status" value="1"/>
</dbReference>
<evidence type="ECO:0000256" key="6">
    <source>
        <dbReference type="ARBA" id="ARBA00023136"/>
    </source>
</evidence>
<comment type="subcellular location">
    <subcellularLocation>
        <location evidence="1">Membrane</location>
        <topology evidence="1">Multi-pass membrane protein</topology>
    </subcellularLocation>
</comment>
<evidence type="ECO:0000256" key="7">
    <source>
        <dbReference type="SAM" id="Phobius"/>
    </source>
</evidence>
<comment type="caution">
    <text evidence="9">The sequence shown here is derived from an EMBL/GenBank/DDBJ whole genome shotgun (WGS) entry which is preliminary data.</text>
</comment>